<evidence type="ECO:0000256" key="8">
    <source>
        <dbReference type="HAMAP-Rule" id="MF_00692"/>
    </source>
</evidence>
<feature type="binding site" evidence="8">
    <location>
        <position position="89"/>
    </location>
    <ligand>
        <name>ATP</name>
        <dbReference type="ChEBI" id="CHEBI:30616"/>
    </ligand>
</feature>
<evidence type="ECO:0000256" key="4">
    <source>
        <dbReference type="ARBA" id="ARBA00022723"/>
    </source>
</evidence>
<keyword evidence="5 8" id="KW-0547">Nucleotide-binding</keyword>
<evidence type="ECO:0000256" key="6">
    <source>
        <dbReference type="ARBA" id="ARBA00022840"/>
    </source>
</evidence>
<evidence type="ECO:0000256" key="9">
    <source>
        <dbReference type="SAM" id="MobiDB-lite"/>
    </source>
</evidence>
<evidence type="ECO:0000313" key="11">
    <source>
        <dbReference type="Proteomes" id="UP000245887"/>
    </source>
</evidence>
<feature type="binding site" evidence="8">
    <location>
        <position position="110"/>
    </location>
    <ligand>
        <name>ATP</name>
        <dbReference type="ChEBI" id="CHEBI:30616"/>
    </ligand>
</feature>
<feature type="binding site" evidence="8">
    <location>
        <position position="180"/>
    </location>
    <ligand>
        <name>ATP</name>
        <dbReference type="ChEBI" id="CHEBI:30616"/>
    </ligand>
</feature>
<reference evidence="10 11" key="1">
    <citation type="submission" date="2018-04" db="EMBL/GenBank/DDBJ databases">
        <title>Genomic Encyclopedia of Type Strains, Phase IV (KMG-IV): sequencing the most valuable type-strain genomes for metagenomic binning, comparative biology and taxonomic classification.</title>
        <authorList>
            <person name="Goeker M."/>
        </authorList>
    </citation>
    <scope>NUCLEOTIDE SEQUENCE [LARGE SCALE GENOMIC DNA]</scope>
    <source>
        <strain evidence="10 11">DSM 28688</strain>
    </source>
</reference>
<keyword evidence="2 8" id="KW-0808">Transferase</keyword>
<comment type="function">
    <text evidence="8">Nucleotidyltransferase involved in the post-translational modification of proteins. It can catalyze the addition of adenosine monophosphate (AMP) or uridine monophosphate (UMP) to a protein, resulting in modifications known as AMPylation and UMPylation.</text>
</comment>
<comment type="catalytic activity">
    <reaction evidence="8">
        <text>L-seryl-[protein] + ATP = 3-O-(5'-adenylyl)-L-seryl-[protein] + diphosphate</text>
        <dbReference type="Rhea" id="RHEA:58120"/>
        <dbReference type="Rhea" id="RHEA-COMP:9863"/>
        <dbReference type="Rhea" id="RHEA-COMP:15073"/>
        <dbReference type="ChEBI" id="CHEBI:29999"/>
        <dbReference type="ChEBI" id="CHEBI:30616"/>
        <dbReference type="ChEBI" id="CHEBI:33019"/>
        <dbReference type="ChEBI" id="CHEBI:142516"/>
        <dbReference type="EC" id="2.7.7.108"/>
    </reaction>
</comment>
<organism evidence="10 11">
    <name type="scientific">Tamilnaduibacter salinus</name>
    <dbReference type="NCBI Taxonomy" id="1484056"/>
    <lineage>
        <taxon>Bacteria</taxon>
        <taxon>Pseudomonadati</taxon>
        <taxon>Pseudomonadota</taxon>
        <taxon>Gammaproteobacteria</taxon>
        <taxon>Pseudomonadales</taxon>
        <taxon>Marinobacteraceae</taxon>
        <taxon>Tamilnaduibacter</taxon>
    </lineage>
</organism>
<dbReference type="InterPro" id="IPR011009">
    <property type="entry name" value="Kinase-like_dom_sf"/>
</dbReference>
<comment type="catalytic activity">
    <reaction evidence="8">
        <text>L-histidyl-[protein] + UTP = N(tele)-(5'-uridylyl)-L-histidyl-[protein] + diphosphate</text>
        <dbReference type="Rhea" id="RHEA:83891"/>
        <dbReference type="Rhea" id="RHEA-COMP:9745"/>
        <dbReference type="Rhea" id="RHEA-COMP:20239"/>
        <dbReference type="ChEBI" id="CHEBI:29979"/>
        <dbReference type="ChEBI" id="CHEBI:33019"/>
        <dbReference type="ChEBI" id="CHEBI:46398"/>
        <dbReference type="ChEBI" id="CHEBI:233474"/>
    </reaction>
</comment>
<comment type="cofactor">
    <cofactor evidence="8">
        <name>Mg(2+)</name>
        <dbReference type="ChEBI" id="CHEBI:18420"/>
    </cofactor>
    <cofactor evidence="8">
        <name>Mn(2+)</name>
        <dbReference type="ChEBI" id="CHEBI:29035"/>
    </cofactor>
</comment>
<dbReference type="EC" id="2.7.7.-" evidence="8"/>
<feature type="binding site" evidence="8">
    <location>
        <position position="87"/>
    </location>
    <ligand>
        <name>ATP</name>
        <dbReference type="ChEBI" id="CHEBI:30616"/>
    </ligand>
</feature>
<dbReference type="PANTHER" id="PTHR32057">
    <property type="entry name" value="PROTEIN ADENYLYLTRANSFERASE SELO, MITOCHONDRIAL"/>
    <property type="match status" value="1"/>
</dbReference>
<feature type="binding site" evidence="8">
    <location>
        <position position="250"/>
    </location>
    <ligand>
        <name>Mg(2+)</name>
        <dbReference type="ChEBI" id="CHEBI:18420"/>
    </ligand>
</feature>
<keyword evidence="6 8" id="KW-0067">ATP-binding</keyword>
<feature type="binding site" evidence="8">
    <location>
        <position position="259"/>
    </location>
    <ligand>
        <name>Mg(2+)</name>
        <dbReference type="ChEBI" id="CHEBI:18420"/>
    </ligand>
</feature>
<dbReference type="Pfam" id="PF02696">
    <property type="entry name" value="SelO"/>
    <property type="match status" value="1"/>
</dbReference>
<feature type="binding site" evidence="8">
    <location>
        <position position="259"/>
    </location>
    <ligand>
        <name>ATP</name>
        <dbReference type="ChEBI" id="CHEBI:30616"/>
    </ligand>
</feature>
<keyword evidence="7 8" id="KW-0460">Magnesium</keyword>
<comment type="similarity">
    <text evidence="1 8">Belongs to the SELO family.</text>
</comment>
<accession>A0A2U1D1J8</accession>
<feature type="binding site" evidence="8">
    <location>
        <position position="173"/>
    </location>
    <ligand>
        <name>ATP</name>
        <dbReference type="ChEBI" id="CHEBI:30616"/>
    </ligand>
</feature>
<dbReference type="RefSeq" id="WP_116918308.1">
    <property type="nucleotide sequence ID" value="NZ_QEKQ01000001.1"/>
</dbReference>
<evidence type="ECO:0000256" key="7">
    <source>
        <dbReference type="ARBA" id="ARBA00022842"/>
    </source>
</evidence>
<comment type="catalytic activity">
    <reaction evidence="8">
        <text>L-threonyl-[protein] + ATP = 3-O-(5'-adenylyl)-L-threonyl-[protein] + diphosphate</text>
        <dbReference type="Rhea" id="RHEA:54292"/>
        <dbReference type="Rhea" id="RHEA-COMP:11060"/>
        <dbReference type="Rhea" id="RHEA-COMP:13847"/>
        <dbReference type="ChEBI" id="CHEBI:30013"/>
        <dbReference type="ChEBI" id="CHEBI:30616"/>
        <dbReference type="ChEBI" id="CHEBI:33019"/>
        <dbReference type="ChEBI" id="CHEBI:138113"/>
        <dbReference type="EC" id="2.7.7.108"/>
    </reaction>
</comment>
<feature type="active site" description="Proton acceptor" evidence="8">
    <location>
        <position position="249"/>
    </location>
</feature>
<keyword evidence="4 8" id="KW-0479">Metal-binding</keyword>
<feature type="binding site" evidence="8">
    <location>
        <position position="90"/>
    </location>
    <ligand>
        <name>ATP</name>
        <dbReference type="ChEBI" id="CHEBI:30616"/>
    </ligand>
</feature>
<protein>
    <recommendedName>
        <fullName evidence="8">Protein nucleotidyltransferase YdiU</fullName>
        <ecNumber evidence="8">2.7.7.-</ecNumber>
    </recommendedName>
    <alternativeName>
        <fullName evidence="8">Protein adenylyltransferase YdiU</fullName>
        <ecNumber evidence="8">2.7.7.108</ecNumber>
    </alternativeName>
    <alternativeName>
        <fullName evidence="8">Protein uridylyltransferase YdiU</fullName>
        <ecNumber evidence="8">2.7.7.-</ecNumber>
    </alternativeName>
</protein>
<dbReference type="InterPro" id="IPR003846">
    <property type="entry name" value="SelO"/>
</dbReference>
<dbReference type="OrthoDB" id="9776281at2"/>
<dbReference type="GO" id="GO:0070733">
    <property type="term" value="F:AMPylase activity"/>
    <property type="evidence" value="ECO:0007669"/>
    <property type="project" value="UniProtKB-EC"/>
</dbReference>
<keyword evidence="8" id="KW-0464">Manganese</keyword>
<dbReference type="EMBL" id="QEKQ01000001">
    <property type="protein sequence ID" value="PVY79263.1"/>
    <property type="molecule type" value="Genomic_DNA"/>
</dbReference>
<dbReference type="AlphaFoldDB" id="A0A2U1D1J8"/>
<name>A0A2U1D1J8_9GAMM</name>
<evidence type="ECO:0000313" key="10">
    <source>
        <dbReference type="EMBL" id="PVY79263.1"/>
    </source>
</evidence>
<keyword evidence="3 8" id="KW-0548">Nucleotidyltransferase</keyword>
<dbReference type="SUPFAM" id="SSF56112">
    <property type="entry name" value="Protein kinase-like (PK-like)"/>
    <property type="match status" value="1"/>
</dbReference>
<dbReference type="EC" id="2.7.7.108" evidence="8"/>
<feature type="binding site" evidence="8">
    <location>
        <position position="123"/>
    </location>
    <ligand>
        <name>ATP</name>
        <dbReference type="ChEBI" id="CHEBI:30616"/>
    </ligand>
</feature>
<feature type="region of interest" description="Disordered" evidence="9">
    <location>
        <begin position="464"/>
        <end position="484"/>
    </location>
</feature>
<gene>
    <name evidence="8" type="primary">ydiU</name>
    <name evidence="8" type="synonym">selO</name>
    <name evidence="10" type="ORF">C8D92_101476</name>
</gene>
<comment type="catalytic activity">
    <reaction evidence="8">
        <text>L-tyrosyl-[protein] + UTP = O-(5'-uridylyl)-L-tyrosyl-[protein] + diphosphate</text>
        <dbReference type="Rhea" id="RHEA:83887"/>
        <dbReference type="Rhea" id="RHEA-COMP:10136"/>
        <dbReference type="Rhea" id="RHEA-COMP:20238"/>
        <dbReference type="ChEBI" id="CHEBI:33019"/>
        <dbReference type="ChEBI" id="CHEBI:46398"/>
        <dbReference type="ChEBI" id="CHEBI:46858"/>
        <dbReference type="ChEBI" id="CHEBI:90602"/>
    </reaction>
</comment>
<evidence type="ECO:0000256" key="5">
    <source>
        <dbReference type="ARBA" id="ARBA00022741"/>
    </source>
</evidence>
<evidence type="ECO:0000256" key="3">
    <source>
        <dbReference type="ARBA" id="ARBA00022695"/>
    </source>
</evidence>
<dbReference type="PANTHER" id="PTHR32057:SF14">
    <property type="entry name" value="PROTEIN ADENYLYLTRANSFERASE SELO, MITOCHONDRIAL"/>
    <property type="match status" value="1"/>
</dbReference>
<comment type="caution">
    <text evidence="10">The sequence shown here is derived from an EMBL/GenBank/DDBJ whole genome shotgun (WGS) entry which is preliminary data.</text>
</comment>
<dbReference type="GO" id="GO:0005524">
    <property type="term" value="F:ATP binding"/>
    <property type="evidence" value="ECO:0007669"/>
    <property type="project" value="UniProtKB-UniRule"/>
</dbReference>
<comment type="catalytic activity">
    <reaction evidence="8">
        <text>L-tyrosyl-[protein] + ATP = O-(5'-adenylyl)-L-tyrosyl-[protein] + diphosphate</text>
        <dbReference type="Rhea" id="RHEA:54288"/>
        <dbReference type="Rhea" id="RHEA-COMP:10136"/>
        <dbReference type="Rhea" id="RHEA-COMP:13846"/>
        <dbReference type="ChEBI" id="CHEBI:30616"/>
        <dbReference type="ChEBI" id="CHEBI:33019"/>
        <dbReference type="ChEBI" id="CHEBI:46858"/>
        <dbReference type="ChEBI" id="CHEBI:83624"/>
        <dbReference type="EC" id="2.7.7.108"/>
    </reaction>
</comment>
<evidence type="ECO:0000256" key="1">
    <source>
        <dbReference type="ARBA" id="ARBA00009747"/>
    </source>
</evidence>
<dbReference type="HAMAP" id="MF_00692">
    <property type="entry name" value="SelO"/>
    <property type="match status" value="1"/>
</dbReference>
<dbReference type="NCBIfam" id="NF000658">
    <property type="entry name" value="PRK00029.1"/>
    <property type="match status" value="1"/>
</dbReference>
<evidence type="ECO:0000256" key="2">
    <source>
        <dbReference type="ARBA" id="ARBA00022679"/>
    </source>
</evidence>
<dbReference type="Proteomes" id="UP000245887">
    <property type="component" value="Unassembled WGS sequence"/>
</dbReference>
<sequence length="484" mass="53750">MSYGIRFDNTYVHLPDTLFARHEPEPVSEPRLVLFNRALADELGLDAEALAGDQGALLFSGNELAEGAQPLAQAYAGHQFGHPNMLGDGRAILLGEQLTPDDRRLDLQLKGSGRTPFSRGGDGRAALGPMLREYIISEALHGLGIPTTRSLAVVTTGDPVYRERVLPGAILTRVAASHLRVGTFQYAASQRDPDLVQTLVDYTIDRHYPALKRAENPALALLEAVSERQMDLVVAWMRVGFIHGVLNTDNITLSGESIDYGPCAFMDAYDQLTVFSSVDVQGRYAYGNQPRITQWNLARFAETLIPMIDDDPDTAVGKAEKVIHAFPDRYEEKWLTMMRRKLGLFGEETEDAALVQDLLSWMARQGADYTNTFRDLIREAAPDDAIYQDRGFREWHERWQARLSRNKKPLASSFCLMRHNNPAVIPRNHRVEQALEAATREGDLGPAQSLLAALATPYEDDGTLADYQQPPAPEEAVTQTFCGT</sequence>
<proteinExistence type="inferred from homology"/>
<comment type="catalytic activity">
    <reaction evidence="8">
        <text>L-seryl-[protein] + UTP = O-(5'-uridylyl)-L-seryl-[protein] + diphosphate</text>
        <dbReference type="Rhea" id="RHEA:64604"/>
        <dbReference type="Rhea" id="RHEA-COMP:9863"/>
        <dbReference type="Rhea" id="RHEA-COMP:16635"/>
        <dbReference type="ChEBI" id="CHEBI:29999"/>
        <dbReference type="ChEBI" id="CHEBI:33019"/>
        <dbReference type="ChEBI" id="CHEBI:46398"/>
        <dbReference type="ChEBI" id="CHEBI:156051"/>
    </reaction>
</comment>
<feature type="binding site" evidence="8">
    <location>
        <position position="122"/>
    </location>
    <ligand>
        <name>ATP</name>
        <dbReference type="ChEBI" id="CHEBI:30616"/>
    </ligand>
</feature>
<dbReference type="GO" id="GO:0000287">
    <property type="term" value="F:magnesium ion binding"/>
    <property type="evidence" value="ECO:0007669"/>
    <property type="project" value="UniProtKB-UniRule"/>
</dbReference>
<dbReference type="GO" id="GO:0030145">
    <property type="term" value="F:manganese ion binding"/>
    <property type="evidence" value="ECO:0007669"/>
    <property type="project" value="UniProtKB-UniRule"/>
</dbReference>